<dbReference type="EMBL" id="CAJPWZ010001079">
    <property type="protein sequence ID" value="CAG2207619.1"/>
    <property type="molecule type" value="Genomic_DNA"/>
</dbReference>
<dbReference type="InterPro" id="IPR000198">
    <property type="entry name" value="RhoGAP_dom"/>
</dbReference>
<feature type="domain" description="Rho-GAP" evidence="2">
    <location>
        <begin position="387"/>
        <end position="603"/>
    </location>
</feature>
<dbReference type="PANTHER" id="PTHR46005">
    <property type="entry name" value="RHO GTPASE-ACTIVATING PROTEIN 190"/>
    <property type="match status" value="1"/>
</dbReference>
<dbReference type="PANTHER" id="PTHR46005:SF4">
    <property type="entry name" value="RHO GTPASE-ACTIVATING PROTEIN 190"/>
    <property type="match status" value="1"/>
</dbReference>
<dbReference type="Gene3D" id="1.10.555.10">
    <property type="entry name" value="Rho GTPase activation protein"/>
    <property type="match status" value="1"/>
</dbReference>
<dbReference type="GO" id="GO:0005829">
    <property type="term" value="C:cytosol"/>
    <property type="evidence" value="ECO:0007669"/>
    <property type="project" value="TreeGrafter"/>
</dbReference>
<keyword evidence="4" id="KW-1185">Reference proteome</keyword>
<accession>A0A8S3RLN7</accession>
<comment type="caution">
    <text evidence="3">The sequence shown here is derived from an EMBL/GenBank/DDBJ whole genome shotgun (WGS) entry which is preliminary data.</text>
</comment>
<evidence type="ECO:0000313" key="3">
    <source>
        <dbReference type="EMBL" id="CAG2207619.1"/>
    </source>
</evidence>
<dbReference type="SMART" id="SM00324">
    <property type="entry name" value="RhoGAP"/>
    <property type="match status" value="1"/>
</dbReference>
<dbReference type="Pfam" id="PF00620">
    <property type="entry name" value="RhoGAP"/>
    <property type="match status" value="1"/>
</dbReference>
<dbReference type="PROSITE" id="PS50238">
    <property type="entry name" value="RHOGAP"/>
    <property type="match status" value="1"/>
</dbReference>
<reference evidence="3" key="1">
    <citation type="submission" date="2021-03" db="EMBL/GenBank/DDBJ databases">
        <authorList>
            <person name="Bekaert M."/>
        </authorList>
    </citation>
    <scope>NUCLEOTIDE SEQUENCE</scope>
</reference>
<dbReference type="GO" id="GO:0005096">
    <property type="term" value="F:GTPase activator activity"/>
    <property type="evidence" value="ECO:0007669"/>
    <property type="project" value="TreeGrafter"/>
</dbReference>
<evidence type="ECO:0000259" key="2">
    <source>
        <dbReference type="PROSITE" id="PS50238"/>
    </source>
</evidence>
<organism evidence="3 4">
    <name type="scientific">Mytilus edulis</name>
    <name type="common">Blue mussel</name>
    <dbReference type="NCBI Taxonomy" id="6550"/>
    <lineage>
        <taxon>Eukaryota</taxon>
        <taxon>Metazoa</taxon>
        <taxon>Spiralia</taxon>
        <taxon>Lophotrochozoa</taxon>
        <taxon>Mollusca</taxon>
        <taxon>Bivalvia</taxon>
        <taxon>Autobranchia</taxon>
        <taxon>Pteriomorphia</taxon>
        <taxon>Mytilida</taxon>
        <taxon>Mytiloidea</taxon>
        <taxon>Mytilidae</taxon>
        <taxon>Mytilinae</taxon>
        <taxon>Mytilus</taxon>
    </lineage>
</organism>
<feature type="region of interest" description="Disordered" evidence="1">
    <location>
        <begin position="365"/>
        <end position="387"/>
    </location>
</feature>
<protein>
    <submittedName>
        <fullName evidence="3">ARHGAP5</fullName>
    </submittedName>
</protein>
<dbReference type="InterPro" id="IPR008936">
    <property type="entry name" value="Rho_GTPase_activation_prot"/>
</dbReference>
<name>A0A8S3RLN7_MYTED</name>
<proteinExistence type="predicted"/>
<dbReference type="AlphaFoldDB" id="A0A8S3RLN7"/>
<dbReference type="GO" id="GO:0007266">
    <property type="term" value="P:Rho protein signal transduction"/>
    <property type="evidence" value="ECO:0007669"/>
    <property type="project" value="TreeGrafter"/>
</dbReference>
<sequence length="609" mass="68643">MGCTASVHVMPYSTIQVPKSASTIPKSDSTINHVDSANGEIVFEEFVIDCFTVLDLPVRTLVCDCFTVLDLPVRTLVCDCFTVLDLPVRTLVCDCFTVLDLPVRTLVCDCFTVLDLPVRTLVCDCFSVRPSELFVIFSLDLFTVLDHQNMLDLPVRTLVCDCFTVLDLPVRTLVCDCFTVLDLPVRTLVCDCFTVLDLPVRTLVCDSVRPSLLDLPVRTLVVIVSVLDLPVRTLVCDCFTVLDLPVRTLVCDCFTVLDLPVRTVLDLVVNIVVTVLDLPSLLDLPVRTLVCDCFTVLDFPVRTLVCDCFTVLDLPVRTLVCDCFTVLDLPVRTLVCDCFTVLDLPVRTLVCDCFSVDSERKQKELQKKQKKLHKKSDGRPGTSESGCRLVDFQMSSTNPSLPQYVETCVEFIREEVMTFVNVPWEELDRGINAEGIYRIPGNKQQVEILQVKLQEDPNVDIRSLDIQVNTVATVLKSFFKDTEPLIPPQLQEELLEAAEKYVENREAGKEPEIPEKSTRLLGIRGVLRKISPVNYEVLKYFITHLNELSQHKDKHSMDSRNLALCLWPTILRMDFSSYDKMAQSTKIPGEVIQTLIDQCGFFFHGEPEC</sequence>
<evidence type="ECO:0000313" key="4">
    <source>
        <dbReference type="Proteomes" id="UP000683360"/>
    </source>
</evidence>
<dbReference type="GO" id="GO:0008361">
    <property type="term" value="P:regulation of cell size"/>
    <property type="evidence" value="ECO:0007669"/>
    <property type="project" value="TreeGrafter"/>
</dbReference>
<evidence type="ECO:0000256" key="1">
    <source>
        <dbReference type="SAM" id="MobiDB-lite"/>
    </source>
</evidence>
<dbReference type="SUPFAM" id="SSF48350">
    <property type="entry name" value="GTPase activation domain, GAP"/>
    <property type="match status" value="1"/>
</dbReference>
<dbReference type="OrthoDB" id="5873004at2759"/>
<dbReference type="InterPro" id="IPR051978">
    <property type="entry name" value="Rho-GAP_domain"/>
</dbReference>
<gene>
    <name evidence="3" type="ORF">MEDL_21858</name>
</gene>
<dbReference type="Proteomes" id="UP000683360">
    <property type="component" value="Unassembled WGS sequence"/>
</dbReference>
<dbReference type="GO" id="GO:0050770">
    <property type="term" value="P:regulation of axonogenesis"/>
    <property type="evidence" value="ECO:0007669"/>
    <property type="project" value="TreeGrafter"/>
</dbReference>